<name>A0A8E2DHG9_9APHY</name>
<sequence>MVCEQIRDLMEETKGHCVGPMPTETFLDTFLGGAQLKGMPSSRTVFKNLKETFTEDVMSRALASALNGKYRSRCPGFKIVPAALPTGHEDETRPGMICYADEVADKMKGANDTYETDFARTEFFMDIQQNEDGDFFQDPPVGTSRRHAAFIRSVEDDERQEALYRSLARNIAFADQTFLEQYRVGYFSISVCGLSARLLRWDRAGVVVTEAFNLKKQPGVLCEFLWRFAHASNPERGYDCTVQDIYPFEEKLFRDAIKRHVKLQLFISHDKPVERAVLKHYKPGALVALMVVDADESKPGMCRVHRWIVSKTVITPPSLWSRGTTGYWAVNNEGTVGFLKDTWRFISRTMSKEGDVLKELHSAGVRNIPEVLHYGDLPEAIHSCDTNGFQSIRKPSAYQTTMSHAFRDAEWVCRRGINSYAQVHHRMVSKTVGYALKKFTGSVELFKGIFGALIAILDTFQKAGRIHRDISLNNIILVRDSEHEMVRGYLIDWESAIAVDAEGRAPSDHRVGTKAFMSARILAKQRKPTIQDEMESLFYVALYSALNWLRLAPSSIDRRKVFNYLFYDEALDGFGKIDSGSGKAESECGAKFLERMPFKTEAVNDWFLTIALKHVVPFGSSHACELCTSEVDRLRHFAEEMDVYMDEALLSFSDRSDERVTKDEKVVVNLTAPVLPAARPSKKRKADSEEIGAQQEAEQSLRIKIPPLKRSRIDDVPPLGFDNIPTELVVSQHSNEARDVPMAEATAEGSNQQRSRLKMKLRPRKPAQRNR</sequence>
<feature type="domain" description="Fungal-type protein kinase" evidence="2">
    <location>
        <begin position="171"/>
        <end position="543"/>
    </location>
</feature>
<keyword evidence="4" id="KW-1185">Reference proteome</keyword>
<dbReference type="Proteomes" id="UP000250043">
    <property type="component" value="Unassembled WGS sequence"/>
</dbReference>
<dbReference type="InterPro" id="IPR011009">
    <property type="entry name" value="Kinase-like_dom_sf"/>
</dbReference>
<dbReference type="Pfam" id="PF17667">
    <property type="entry name" value="Pkinase_fungal"/>
    <property type="match status" value="1"/>
</dbReference>
<gene>
    <name evidence="3" type="ORF">OBBRIDRAFT_281591</name>
</gene>
<organism evidence="3 4">
    <name type="scientific">Obba rivulosa</name>
    <dbReference type="NCBI Taxonomy" id="1052685"/>
    <lineage>
        <taxon>Eukaryota</taxon>
        <taxon>Fungi</taxon>
        <taxon>Dikarya</taxon>
        <taxon>Basidiomycota</taxon>
        <taxon>Agaricomycotina</taxon>
        <taxon>Agaricomycetes</taxon>
        <taxon>Polyporales</taxon>
        <taxon>Gelatoporiaceae</taxon>
        <taxon>Obba</taxon>
    </lineage>
</organism>
<reference evidence="3 4" key="1">
    <citation type="submission" date="2016-07" db="EMBL/GenBank/DDBJ databases">
        <title>Draft genome of the white-rot fungus Obba rivulosa 3A-2.</title>
        <authorList>
            <consortium name="DOE Joint Genome Institute"/>
            <person name="Miettinen O."/>
            <person name="Riley R."/>
            <person name="Acob R."/>
            <person name="Barry K."/>
            <person name="Cullen D."/>
            <person name="De Vries R."/>
            <person name="Hainaut M."/>
            <person name="Hatakka A."/>
            <person name="Henrissat B."/>
            <person name="Hilden K."/>
            <person name="Kuo R."/>
            <person name="Labutti K."/>
            <person name="Lipzen A."/>
            <person name="Makela M.R."/>
            <person name="Sandor L."/>
            <person name="Spatafora J.W."/>
            <person name="Grigoriev I.V."/>
            <person name="Hibbett D.S."/>
        </authorList>
    </citation>
    <scope>NUCLEOTIDE SEQUENCE [LARGE SCALE GENOMIC DNA]</scope>
    <source>
        <strain evidence="3 4">3A-2</strain>
    </source>
</reference>
<dbReference type="EMBL" id="KV722560">
    <property type="protein sequence ID" value="OCH85839.1"/>
    <property type="molecule type" value="Genomic_DNA"/>
</dbReference>
<dbReference type="AlphaFoldDB" id="A0A8E2DHG9"/>
<dbReference type="PANTHER" id="PTHR38248:SF2">
    <property type="entry name" value="FUNK1 11"/>
    <property type="match status" value="1"/>
</dbReference>
<evidence type="ECO:0000313" key="3">
    <source>
        <dbReference type="EMBL" id="OCH85839.1"/>
    </source>
</evidence>
<evidence type="ECO:0000259" key="2">
    <source>
        <dbReference type="Pfam" id="PF17667"/>
    </source>
</evidence>
<accession>A0A8E2DHG9</accession>
<dbReference type="PANTHER" id="PTHR38248">
    <property type="entry name" value="FUNK1 6"/>
    <property type="match status" value="1"/>
</dbReference>
<feature type="compositionally biased region" description="Basic residues" evidence="1">
    <location>
        <begin position="755"/>
        <end position="771"/>
    </location>
</feature>
<dbReference type="SUPFAM" id="SSF56112">
    <property type="entry name" value="Protein kinase-like (PK-like)"/>
    <property type="match status" value="1"/>
</dbReference>
<dbReference type="InterPro" id="IPR040976">
    <property type="entry name" value="Pkinase_fungal"/>
</dbReference>
<evidence type="ECO:0000313" key="4">
    <source>
        <dbReference type="Proteomes" id="UP000250043"/>
    </source>
</evidence>
<proteinExistence type="predicted"/>
<dbReference type="OrthoDB" id="3265188at2759"/>
<protein>
    <recommendedName>
        <fullName evidence="2">Fungal-type protein kinase domain-containing protein</fullName>
    </recommendedName>
</protein>
<feature type="region of interest" description="Disordered" evidence="1">
    <location>
        <begin position="730"/>
        <end position="771"/>
    </location>
</feature>
<dbReference type="Gene3D" id="1.10.510.10">
    <property type="entry name" value="Transferase(Phosphotransferase) domain 1"/>
    <property type="match status" value="1"/>
</dbReference>
<feature type="region of interest" description="Disordered" evidence="1">
    <location>
        <begin position="678"/>
        <end position="700"/>
    </location>
</feature>
<evidence type="ECO:0000256" key="1">
    <source>
        <dbReference type="SAM" id="MobiDB-lite"/>
    </source>
</evidence>